<feature type="transmembrane region" description="Helical" evidence="6">
    <location>
        <begin position="21"/>
        <end position="41"/>
    </location>
</feature>
<dbReference type="STRING" id="44575.SAMN05216419_10249"/>
<name>A0A1N6IUJ4_9PROT</name>
<evidence type="ECO:0000256" key="2">
    <source>
        <dbReference type="ARBA" id="ARBA00022516"/>
    </source>
</evidence>
<dbReference type="EMBL" id="FSRO01000001">
    <property type="protein sequence ID" value="SIO35693.1"/>
    <property type="molecule type" value="Genomic_DNA"/>
</dbReference>
<keyword evidence="5 8" id="KW-0012">Acyltransferase</keyword>
<dbReference type="CDD" id="cd07989">
    <property type="entry name" value="LPLAT_AGPAT-like"/>
    <property type="match status" value="1"/>
</dbReference>
<protein>
    <submittedName>
        <fullName evidence="8">Lyso-ornithine lipid acyltransferase</fullName>
    </submittedName>
</protein>
<feature type="domain" description="Phospholipid/glycerol acyltransferase" evidence="7">
    <location>
        <begin position="79"/>
        <end position="191"/>
    </location>
</feature>
<sequence>MAIHYNTIRNTTRLTVQVIRLARLFLHIVSGLIQSVVYPHFSQSTQRRLMQNWAAGLLAILNIKLHCKGKPPTVREQQVIFAANHVSWLDICVLMAACPTRFVAKAEIRNWPVFGFLSRKVGTLFIERAKRSDTLRMNRHINDVLMTGERVAIFPEGTTSDGTVLRHFHASLFQSAVADDVLLYPIAICYRNVTGEISQEAAYINPSLFSSLRQILGQTRIDTELVFIDPIVSSGKNRRELARLTEQAIANALSLPVSHKEPGKFSGLPAE</sequence>
<keyword evidence="6" id="KW-0472">Membrane</keyword>
<keyword evidence="6" id="KW-1133">Transmembrane helix</keyword>
<dbReference type="PANTHER" id="PTHR10434">
    <property type="entry name" value="1-ACYL-SN-GLYCEROL-3-PHOSPHATE ACYLTRANSFERASE"/>
    <property type="match status" value="1"/>
</dbReference>
<dbReference type="PANTHER" id="PTHR10434:SF64">
    <property type="entry name" value="1-ACYL-SN-GLYCEROL-3-PHOSPHATE ACYLTRANSFERASE-RELATED"/>
    <property type="match status" value="1"/>
</dbReference>
<organism evidence="8 9">
    <name type="scientific">Nitrosomonas cryotolerans ATCC 49181</name>
    <dbReference type="NCBI Taxonomy" id="1131553"/>
    <lineage>
        <taxon>Bacteria</taxon>
        <taxon>Pseudomonadati</taxon>
        <taxon>Pseudomonadota</taxon>
        <taxon>Betaproteobacteria</taxon>
        <taxon>Nitrosomonadales</taxon>
        <taxon>Nitrosomonadaceae</taxon>
        <taxon>Nitrosomonas</taxon>
    </lineage>
</organism>
<evidence type="ECO:0000256" key="1">
    <source>
        <dbReference type="ARBA" id="ARBA00005189"/>
    </source>
</evidence>
<evidence type="ECO:0000256" key="5">
    <source>
        <dbReference type="ARBA" id="ARBA00023315"/>
    </source>
</evidence>
<evidence type="ECO:0000256" key="6">
    <source>
        <dbReference type="SAM" id="Phobius"/>
    </source>
</evidence>
<gene>
    <name evidence="8" type="ORF">SAMN02743940_2087</name>
</gene>
<dbReference type="AlphaFoldDB" id="A0A1N6IUJ4"/>
<reference evidence="8 9" key="1">
    <citation type="submission" date="2016-12" db="EMBL/GenBank/DDBJ databases">
        <authorList>
            <person name="Song W.-J."/>
            <person name="Kurnit D.M."/>
        </authorList>
    </citation>
    <scope>NUCLEOTIDE SEQUENCE [LARGE SCALE GENOMIC DNA]</scope>
    <source>
        <strain evidence="8 9">ATCC 49181</strain>
    </source>
</reference>
<comment type="pathway">
    <text evidence="1">Lipid metabolism.</text>
</comment>
<keyword evidence="6" id="KW-0812">Transmembrane</keyword>
<accession>A0A1N6IUJ4</accession>
<dbReference type="SUPFAM" id="SSF69593">
    <property type="entry name" value="Glycerol-3-phosphate (1)-acyltransferase"/>
    <property type="match status" value="1"/>
</dbReference>
<keyword evidence="9" id="KW-1185">Reference proteome</keyword>
<dbReference type="Proteomes" id="UP000185062">
    <property type="component" value="Unassembled WGS sequence"/>
</dbReference>
<keyword evidence="2" id="KW-0444">Lipid biosynthesis</keyword>
<dbReference type="GO" id="GO:0003841">
    <property type="term" value="F:1-acylglycerol-3-phosphate O-acyltransferase activity"/>
    <property type="evidence" value="ECO:0007669"/>
    <property type="project" value="TreeGrafter"/>
</dbReference>
<keyword evidence="3 8" id="KW-0808">Transferase</keyword>
<dbReference type="GO" id="GO:0006654">
    <property type="term" value="P:phosphatidic acid biosynthetic process"/>
    <property type="evidence" value="ECO:0007669"/>
    <property type="project" value="TreeGrafter"/>
</dbReference>
<evidence type="ECO:0000259" key="7">
    <source>
        <dbReference type="SMART" id="SM00563"/>
    </source>
</evidence>
<dbReference type="InterPro" id="IPR002123">
    <property type="entry name" value="Plipid/glycerol_acylTrfase"/>
</dbReference>
<evidence type="ECO:0000313" key="9">
    <source>
        <dbReference type="Proteomes" id="UP000185062"/>
    </source>
</evidence>
<keyword evidence="4" id="KW-0443">Lipid metabolism</keyword>
<dbReference type="eggNOG" id="COG0204">
    <property type="taxonomic scope" value="Bacteria"/>
</dbReference>
<dbReference type="Pfam" id="PF01553">
    <property type="entry name" value="Acyltransferase"/>
    <property type="match status" value="1"/>
</dbReference>
<dbReference type="SMART" id="SM00563">
    <property type="entry name" value="PlsC"/>
    <property type="match status" value="1"/>
</dbReference>
<evidence type="ECO:0000256" key="3">
    <source>
        <dbReference type="ARBA" id="ARBA00022679"/>
    </source>
</evidence>
<dbReference type="RefSeq" id="WP_036573300.1">
    <property type="nucleotide sequence ID" value="NZ_FSRO01000001.1"/>
</dbReference>
<evidence type="ECO:0000256" key="4">
    <source>
        <dbReference type="ARBA" id="ARBA00023098"/>
    </source>
</evidence>
<evidence type="ECO:0000313" key="8">
    <source>
        <dbReference type="EMBL" id="SIO35693.1"/>
    </source>
</evidence>
<proteinExistence type="predicted"/>